<accession>A0A7G9WDP7</accession>
<gene>
    <name evidence="2" type="ORF">H6X83_07415</name>
</gene>
<dbReference type="SUPFAM" id="SSF48239">
    <property type="entry name" value="Terpenoid cyclases/Protein prenyltransferases"/>
    <property type="match status" value="1"/>
</dbReference>
<name>A0A7G9WDP7_9FIRM</name>
<keyword evidence="1" id="KW-0812">Transmembrane</keyword>
<dbReference type="AlphaFoldDB" id="A0A7G9WDP7"/>
<sequence>MTYNVSVNGEEPAAVETNKDGIYQLTPKSTGTYTLYFTANDGKTNSADGFTVTLNINDKAVPQPTNHPPVLQVSAQSAQSIVLGNGFSLDLSRVFTDVDGDALTYKVSVNGAAYVPAEKAYSFKPTEQGRTILRFQANDGTADSTDIYQVTLQTTSSDKVSQAYAATGNYLYNTVSNPTVGSVGGEWAVIGLARSGFAVNSAYYNKYVSNVINALQSGNGTIGSDQCTDYARVTLALTAIGYNVKNVAGYNLLEHFSDYNKDIHQGINGPVWALIALDSHSYAIPKATAGKMQATRENLVEAVLDAQLPDGGWAFFGSQADPDMTGMALQALAPYYNNKISLRMENRLVSTDSLTVRIKNAVNKAVALLSEMQNTKGGFASWGTDNAESVAQVIVALTALQINPAEDKRFVKNENSLIDNLCSFAVEGGGFRHTTGDRVNEMATEQAYYALVAYQYYKNNQKPLYDMGDIPSDEQQPYKAVVILIDSIGDVTVDKAATVKAARTAYDKLSASAKEQVSNYQKLLDAEKKLAELMKNVEAVQKLIAEIGTVTLEKEQQIQRAVNAYNALSKEERQTVANYELLEKAELKFTQLKHVDSVVKLIDKIGTVTRTSLAQITAARTAYEKLDQLEKALVNNYVILTKAENTYSQYQHADKVAKLISAIGHVSKNSAGIIQAARVGYNALSAEEKTFVMNYGILLAAEKEFVRLQKQTIVVANGGLPQISAQYNATSTVQQAQRRTHSGSVTAKNMSKSVVAAQSVNPVISAISSLTASSNEHAVLAAYRQYSSLSAEQQRKVSNYAVLRAELKRLSEANHKDASTGIQLEGAAWNVKLSVQTISSDQMQKAKQDFGSNTLLSMYQLTLTDILTGKEVQSTENLTVAVPVPAGAEKYKKLAIGQYDDTGRVQYSRCTVKNGTAVWKTKNPHRFALLACAEESTAKLAVKAAAASTGVPNLACANMIVWIAVASLAAGVIIIIAVVKIRKRKVNE</sequence>
<protein>
    <recommendedName>
        <fullName evidence="4">Prenyltransferase and squalene oxidase repeat-containing protein</fullName>
    </recommendedName>
</protein>
<organism evidence="2 3">
    <name type="scientific">Caproicibacterium amylolyticum</name>
    <dbReference type="NCBI Taxonomy" id="2766537"/>
    <lineage>
        <taxon>Bacteria</taxon>
        <taxon>Bacillati</taxon>
        <taxon>Bacillota</taxon>
        <taxon>Clostridia</taxon>
        <taxon>Eubacteriales</taxon>
        <taxon>Oscillospiraceae</taxon>
        <taxon>Caproicibacterium</taxon>
    </lineage>
</organism>
<dbReference type="InterPro" id="IPR008930">
    <property type="entry name" value="Terpenoid_cyclase/PrenylTrfase"/>
</dbReference>
<dbReference type="RefSeq" id="WP_212505876.1">
    <property type="nucleotide sequence ID" value="NZ_CP060696.1"/>
</dbReference>
<dbReference type="Gene3D" id="2.60.40.10">
    <property type="entry name" value="Immunoglobulins"/>
    <property type="match status" value="1"/>
</dbReference>
<dbReference type="KEGG" id="caml:H6X83_07415"/>
<keyword evidence="3" id="KW-1185">Reference proteome</keyword>
<evidence type="ECO:0000313" key="3">
    <source>
        <dbReference type="Proteomes" id="UP000516046"/>
    </source>
</evidence>
<keyword evidence="1" id="KW-0472">Membrane</keyword>
<dbReference type="EMBL" id="CP060696">
    <property type="protein sequence ID" value="QNO16809.1"/>
    <property type="molecule type" value="Genomic_DNA"/>
</dbReference>
<evidence type="ECO:0000256" key="1">
    <source>
        <dbReference type="SAM" id="Phobius"/>
    </source>
</evidence>
<evidence type="ECO:0000313" key="2">
    <source>
        <dbReference type="EMBL" id="QNO16809.1"/>
    </source>
</evidence>
<keyword evidence="1" id="KW-1133">Transmembrane helix</keyword>
<evidence type="ECO:0008006" key="4">
    <source>
        <dbReference type="Google" id="ProtNLM"/>
    </source>
</evidence>
<dbReference type="Proteomes" id="UP000516046">
    <property type="component" value="Chromosome"/>
</dbReference>
<reference evidence="2 3" key="1">
    <citation type="submission" date="2020-08" db="EMBL/GenBank/DDBJ databases">
        <authorList>
            <person name="Ren C."/>
            <person name="Gu Y."/>
            <person name="Xu Y."/>
        </authorList>
    </citation>
    <scope>NUCLEOTIDE SEQUENCE [LARGE SCALE GENOMIC DNA]</scope>
    <source>
        <strain evidence="2 3">LBM18003</strain>
    </source>
</reference>
<dbReference type="Gene3D" id="1.50.10.20">
    <property type="match status" value="1"/>
</dbReference>
<feature type="transmembrane region" description="Helical" evidence="1">
    <location>
        <begin position="959"/>
        <end position="979"/>
    </location>
</feature>
<proteinExistence type="predicted"/>
<dbReference type="CDD" id="cd00688">
    <property type="entry name" value="ISOPREN_C2_like"/>
    <property type="match status" value="1"/>
</dbReference>
<dbReference type="InterPro" id="IPR013783">
    <property type="entry name" value="Ig-like_fold"/>
</dbReference>